<sequence>MLSMLKIKLLLLLFSLSSLISKGQENHLKKFEALVGKVWYAEGNWANGSKFKQEITFQFSLDSTIVLVNSNGYTDINQTKYGLRNHGIRQYDKTSKKIKFWEFDIFGELTTGSVEILKDDIFYTYKYGNAIVTDAWIKIDDKTYKFIVGSRSDGKWTQKYLETKFRDSEK</sequence>
<organism evidence="2 3">
    <name type="scientific">Hyunsoonleella aestuarii</name>
    <dbReference type="NCBI Taxonomy" id="912802"/>
    <lineage>
        <taxon>Bacteria</taxon>
        <taxon>Pseudomonadati</taxon>
        <taxon>Bacteroidota</taxon>
        <taxon>Flavobacteriia</taxon>
        <taxon>Flavobacteriales</taxon>
        <taxon>Flavobacteriaceae</taxon>
    </lineage>
</organism>
<dbReference type="EMBL" id="BAABAV010000001">
    <property type="protein sequence ID" value="GAA4268227.1"/>
    <property type="molecule type" value="Genomic_DNA"/>
</dbReference>
<evidence type="ECO:0000256" key="1">
    <source>
        <dbReference type="SAM" id="SignalP"/>
    </source>
</evidence>
<comment type="caution">
    <text evidence="2">The sequence shown here is derived from an EMBL/GenBank/DDBJ whole genome shotgun (WGS) entry which is preliminary data.</text>
</comment>
<accession>A0ABP8E7K5</accession>
<protein>
    <recommendedName>
        <fullName evidence="4">DUF4488 domain-containing protein</fullName>
    </recommendedName>
</protein>
<evidence type="ECO:0000313" key="3">
    <source>
        <dbReference type="Proteomes" id="UP001500027"/>
    </source>
</evidence>
<evidence type="ECO:0000313" key="2">
    <source>
        <dbReference type="EMBL" id="GAA4268227.1"/>
    </source>
</evidence>
<keyword evidence="1" id="KW-0732">Signal</keyword>
<feature type="chain" id="PRO_5046852416" description="DUF4488 domain-containing protein" evidence="1">
    <location>
        <begin position="24"/>
        <end position="170"/>
    </location>
</feature>
<gene>
    <name evidence="2" type="ORF">GCM10022257_03280</name>
</gene>
<evidence type="ECO:0008006" key="4">
    <source>
        <dbReference type="Google" id="ProtNLM"/>
    </source>
</evidence>
<dbReference type="Proteomes" id="UP001500027">
    <property type="component" value="Unassembled WGS sequence"/>
</dbReference>
<proteinExistence type="predicted"/>
<feature type="signal peptide" evidence="1">
    <location>
        <begin position="1"/>
        <end position="23"/>
    </location>
</feature>
<keyword evidence="3" id="KW-1185">Reference proteome</keyword>
<name>A0ABP8E7K5_9FLAO</name>
<reference evidence="3" key="1">
    <citation type="journal article" date="2019" name="Int. J. Syst. Evol. Microbiol.">
        <title>The Global Catalogue of Microorganisms (GCM) 10K type strain sequencing project: providing services to taxonomists for standard genome sequencing and annotation.</title>
        <authorList>
            <consortium name="The Broad Institute Genomics Platform"/>
            <consortium name="The Broad Institute Genome Sequencing Center for Infectious Disease"/>
            <person name="Wu L."/>
            <person name="Ma J."/>
        </authorList>
    </citation>
    <scope>NUCLEOTIDE SEQUENCE [LARGE SCALE GENOMIC DNA]</scope>
    <source>
        <strain evidence="3">JCM 17452</strain>
    </source>
</reference>